<protein>
    <submittedName>
        <fullName evidence="1">Uncharacterized protein</fullName>
    </submittedName>
</protein>
<reference evidence="1" key="1">
    <citation type="submission" date="2020-09" db="EMBL/GenBank/DDBJ databases">
        <title>Genome-Enabled Discovery of Anthraquinone Biosynthesis in Senna tora.</title>
        <authorList>
            <person name="Kang S.-H."/>
            <person name="Pandey R.P."/>
            <person name="Lee C.-M."/>
            <person name="Sim J.-S."/>
            <person name="Jeong J.-T."/>
            <person name="Choi B.-S."/>
            <person name="Jung M."/>
            <person name="Ginzburg D."/>
            <person name="Zhao K."/>
            <person name="Won S.Y."/>
            <person name="Oh T.-J."/>
            <person name="Yu Y."/>
            <person name="Kim N.-H."/>
            <person name="Lee O.R."/>
            <person name="Lee T.-H."/>
            <person name="Bashyal P."/>
            <person name="Kim T.-S."/>
            <person name="Lee W.-H."/>
            <person name="Kawkins C."/>
            <person name="Kim C.-K."/>
            <person name="Kim J.S."/>
            <person name="Ahn B.O."/>
            <person name="Rhee S.Y."/>
            <person name="Sohng J.K."/>
        </authorList>
    </citation>
    <scope>NUCLEOTIDE SEQUENCE</scope>
    <source>
        <tissue evidence="1">Leaf</tissue>
    </source>
</reference>
<proteinExistence type="predicted"/>
<evidence type="ECO:0000313" key="2">
    <source>
        <dbReference type="Proteomes" id="UP000634136"/>
    </source>
</evidence>
<dbReference type="Proteomes" id="UP000634136">
    <property type="component" value="Unassembled WGS sequence"/>
</dbReference>
<dbReference type="AlphaFoldDB" id="A0A834VYQ5"/>
<name>A0A834VYQ5_9FABA</name>
<comment type="caution">
    <text evidence="1">The sequence shown here is derived from an EMBL/GenBank/DDBJ whole genome shotgun (WGS) entry which is preliminary data.</text>
</comment>
<organism evidence="1 2">
    <name type="scientific">Senna tora</name>
    <dbReference type="NCBI Taxonomy" id="362788"/>
    <lineage>
        <taxon>Eukaryota</taxon>
        <taxon>Viridiplantae</taxon>
        <taxon>Streptophyta</taxon>
        <taxon>Embryophyta</taxon>
        <taxon>Tracheophyta</taxon>
        <taxon>Spermatophyta</taxon>
        <taxon>Magnoliopsida</taxon>
        <taxon>eudicotyledons</taxon>
        <taxon>Gunneridae</taxon>
        <taxon>Pentapetalae</taxon>
        <taxon>rosids</taxon>
        <taxon>fabids</taxon>
        <taxon>Fabales</taxon>
        <taxon>Fabaceae</taxon>
        <taxon>Caesalpinioideae</taxon>
        <taxon>Cassia clade</taxon>
        <taxon>Senna</taxon>
    </lineage>
</organism>
<gene>
    <name evidence="1" type="ORF">G2W53_040686</name>
</gene>
<keyword evidence="2" id="KW-1185">Reference proteome</keyword>
<evidence type="ECO:0000313" key="1">
    <source>
        <dbReference type="EMBL" id="KAF7801575.1"/>
    </source>
</evidence>
<dbReference type="EMBL" id="JAAIUW010000013">
    <property type="protein sequence ID" value="KAF7801575.1"/>
    <property type="molecule type" value="Genomic_DNA"/>
</dbReference>
<sequence>MGEIQVCTRQEKRLREVVFLEGEGNMGKYNVVHSSWTPNMANPKIP</sequence>
<accession>A0A834VYQ5</accession>